<reference evidence="4" key="1">
    <citation type="journal article" date="2019" name="Int. J. Syst. Evol. Microbiol.">
        <title>The Global Catalogue of Microorganisms (GCM) 10K type strain sequencing project: providing services to taxonomists for standard genome sequencing and annotation.</title>
        <authorList>
            <consortium name="The Broad Institute Genomics Platform"/>
            <consortium name="The Broad Institute Genome Sequencing Center for Infectious Disease"/>
            <person name="Wu L."/>
            <person name="Ma J."/>
        </authorList>
    </citation>
    <scope>NUCLEOTIDE SEQUENCE [LARGE SCALE GENOMIC DNA]</scope>
    <source>
        <strain evidence="4">CCUG 59778</strain>
    </source>
</reference>
<dbReference type="PANTHER" id="PTHR43798">
    <property type="entry name" value="MONOACYLGLYCEROL LIPASE"/>
    <property type="match status" value="1"/>
</dbReference>
<dbReference type="GO" id="GO:0016787">
    <property type="term" value="F:hydrolase activity"/>
    <property type="evidence" value="ECO:0007669"/>
    <property type="project" value="UniProtKB-KW"/>
</dbReference>
<organism evidence="3 4">
    <name type="scientific">Chungangia koreensis</name>
    <dbReference type="NCBI Taxonomy" id="752657"/>
    <lineage>
        <taxon>Bacteria</taxon>
        <taxon>Bacillati</taxon>
        <taxon>Bacillota</taxon>
        <taxon>Bacilli</taxon>
        <taxon>Lactobacillales</taxon>
        <taxon>Chungangia</taxon>
    </lineage>
</organism>
<keyword evidence="4" id="KW-1185">Reference proteome</keyword>
<accession>A0ABV8X0P5</accession>
<evidence type="ECO:0000259" key="2">
    <source>
        <dbReference type="Pfam" id="PF02230"/>
    </source>
</evidence>
<dbReference type="InterPro" id="IPR050266">
    <property type="entry name" value="AB_hydrolase_sf"/>
</dbReference>
<protein>
    <submittedName>
        <fullName evidence="3">Alpha/beta fold hydrolase</fullName>
    </submittedName>
</protein>
<feature type="domain" description="Phospholipase/carboxylesterase/thioesterase" evidence="2">
    <location>
        <begin position="165"/>
        <end position="227"/>
    </location>
</feature>
<evidence type="ECO:0000313" key="4">
    <source>
        <dbReference type="Proteomes" id="UP001595817"/>
    </source>
</evidence>
<dbReference type="SUPFAM" id="SSF53474">
    <property type="entry name" value="alpha/beta-Hydrolases"/>
    <property type="match status" value="1"/>
</dbReference>
<evidence type="ECO:0000313" key="3">
    <source>
        <dbReference type="EMBL" id="MFC4408898.1"/>
    </source>
</evidence>
<dbReference type="EMBL" id="JBHSEC010000001">
    <property type="protein sequence ID" value="MFC4408898.1"/>
    <property type="molecule type" value="Genomic_DNA"/>
</dbReference>
<comment type="caution">
    <text evidence="3">The sequence shown here is derived from an EMBL/GenBank/DDBJ whole genome shotgun (WGS) entry which is preliminary data.</text>
</comment>
<sequence>MKTFKIEPFVFHTFGTEGKTIILYHGWGSSTRTYIEFASDIAELGFRVILPELPYHDSRDPLESPFRRDITQQYFWKTIFQSIDESAKFFEALQVPLEEIILLGSSMGGFIASGIAAKYPGVAGLISVNSSGSFLTSERIFRKNDNRPQLSEEEKRVFSTYDPTHKKHNPSPVLLLHGIHDSIISIEGQQEYDSYLKSCGAHVTFLTYEHVNHTITDTMIDDIKQWLIQNFKE</sequence>
<dbReference type="Proteomes" id="UP001595817">
    <property type="component" value="Unassembled WGS sequence"/>
</dbReference>
<dbReference type="InterPro" id="IPR003140">
    <property type="entry name" value="PLipase/COase/thioEstase"/>
</dbReference>
<dbReference type="Pfam" id="PF02230">
    <property type="entry name" value="Abhydrolase_2"/>
    <property type="match status" value="1"/>
</dbReference>
<gene>
    <name evidence="3" type="ORF">ACFOZY_00470</name>
</gene>
<keyword evidence="3" id="KW-0378">Hydrolase</keyword>
<dbReference type="Pfam" id="PF00561">
    <property type="entry name" value="Abhydrolase_1"/>
    <property type="match status" value="1"/>
</dbReference>
<feature type="domain" description="AB hydrolase-1" evidence="1">
    <location>
        <begin position="20"/>
        <end position="135"/>
    </location>
</feature>
<dbReference type="InterPro" id="IPR000073">
    <property type="entry name" value="AB_hydrolase_1"/>
</dbReference>
<evidence type="ECO:0000259" key="1">
    <source>
        <dbReference type="Pfam" id="PF00561"/>
    </source>
</evidence>
<dbReference type="PANTHER" id="PTHR43798:SF33">
    <property type="entry name" value="HYDROLASE, PUTATIVE (AFU_ORTHOLOGUE AFUA_2G14860)-RELATED"/>
    <property type="match status" value="1"/>
</dbReference>
<dbReference type="InterPro" id="IPR029058">
    <property type="entry name" value="AB_hydrolase_fold"/>
</dbReference>
<dbReference type="RefSeq" id="WP_378151083.1">
    <property type="nucleotide sequence ID" value="NZ_JBHSEC010000001.1"/>
</dbReference>
<name>A0ABV8X0P5_9LACT</name>
<proteinExistence type="predicted"/>
<dbReference type="Gene3D" id="3.40.50.1820">
    <property type="entry name" value="alpha/beta hydrolase"/>
    <property type="match status" value="1"/>
</dbReference>